<gene>
    <name evidence="1" type="ORF">M2A_2866</name>
</gene>
<dbReference type="Proteomes" id="UP000028702">
    <property type="component" value="Unassembled WGS sequence"/>
</dbReference>
<dbReference type="AlphaFoldDB" id="A0A081BE99"/>
<accession>A0A081BE99</accession>
<dbReference type="eggNOG" id="ENOG5033CE9">
    <property type="taxonomic scope" value="Bacteria"/>
</dbReference>
<protein>
    <submittedName>
        <fullName evidence="1">Conserved protein</fullName>
    </submittedName>
</protein>
<organism evidence="1 2">
    <name type="scientific">Tepidicaulis marinus</name>
    <dbReference type="NCBI Taxonomy" id="1333998"/>
    <lineage>
        <taxon>Bacteria</taxon>
        <taxon>Pseudomonadati</taxon>
        <taxon>Pseudomonadota</taxon>
        <taxon>Alphaproteobacteria</taxon>
        <taxon>Hyphomicrobiales</taxon>
        <taxon>Parvibaculaceae</taxon>
        <taxon>Tepidicaulis</taxon>
    </lineage>
</organism>
<name>A0A081BE99_9HYPH</name>
<evidence type="ECO:0000313" key="1">
    <source>
        <dbReference type="EMBL" id="GAK46367.1"/>
    </source>
</evidence>
<keyword evidence="2" id="KW-1185">Reference proteome</keyword>
<sequence>MWAIVAVTLHLLAGPDVYVITDAGTFETKEACEAEIAKSVPAKLEGAALEEYKAGSRGYMCIKAIEPK</sequence>
<proteinExistence type="predicted"/>
<dbReference type="EMBL" id="BBIO01000018">
    <property type="protein sequence ID" value="GAK46367.1"/>
    <property type="molecule type" value="Genomic_DNA"/>
</dbReference>
<reference evidence="1 2" key="1">
    <citation type="submission" date="2014-07" db="EMBL/GenBank/DDBJ databases">
        <title>Tepidicaulis marinum gen. nov., sp. nov., a novel marine bacterium denitrifying nitrate to nitrous oxide strictly under microaerobic conditions.</title>
        <authorList>
            <person name="Takeuchi M."/>
            <person name="Yamagishi T."/>
            <person name="Kamagata Y."/>
            <person name="Oshima K."/>
            <person name="Hattori M."/>
            <person name="Katayama T."/>
            <person name="Hanada S."/>
            <person name="Tamaki H."/>
            <person name="Marumo K."/>
            <person name="Maeda H."/>
            <person name="Nedachi M."/>
            <person name="Iwasaki W."/>
            <person name="Suwa Y."/>
            <person name="Sakata S."/>
        </authorList>
    </citation>
    <scope>NUCLEOTIDE SEQUENCE [LARGE SCALE GENOMIC DNA]</scope>
    <source>
        <strain evidence="1 2">MA2</strain>
    </source>
</reference>
<dbReference type="RefSeq" id="WP_045448889.1">
    <property type="nucleotide sequence ID" value="NZ_BBIO01000018.1"/>
</dbReference>
<comment type="caution">
    <text evidence="1">The sequence shown here is derived from an EMBL/GenBank/DDBJ whole genome shotgun (WGS) entry which is preliminary data.</text>
</comment>
<evidence type="ECO:0000313" key="2">
    <source>
        <dbReference type="Proteomes" id="UP000028702"/>
    </source>
</evidence>